<gene>
    <name evidence="1" type="ORF">B0T10DRAFT_411334</name>
</gene>
<dbReference type="OrthoDB" id="5361565at2759"/>
<dbReference type="Gene3D" id="2.40.70.10">
    <property type="entry name" value="Acid Proteases"/>
    <property type="match status" value="1"/>
</dbReference>
<dbReference type="InterPro" id="IPR021109">
    <property type="entry name" value="Peptidase_aspartic_dom_sf"/>
</dbReference>
<evidence type="ECO:0000313" key="2">
    <source>
        <dbReference type="Proteomes" id="UP000777438"/>
    </source>
</evidence>
<accession>A0A9P8VZL6</accession>
<name>A0A9P8VZL6_9HYPO</name>
<dbReference type="EMBL" id="JAGPYM010000024">
    <property type="protein sequence ID" value="KAH6881160.1"/>
    <property type="molecule type" value="Genomic_DNA"/>
</dbReference>
<dbReference type="Proteomes" id="UP000777438">
    <property type="component" value="Unassembled WGS sequence"/>
</dbReference>
<protein>
    <recommendedName>
        <fullName evidence="3">Peptidase A1 domain-containing protein</fullName>
    </recommendedName>
</protein>
<dbReference type="AlphaFoldDB" id="A0A9P8VZL6"/>
<reference evidence="1 2" key="1">
    <citation type="journal article" date="2021" name="Nat. Commun.">
        <title>Genetic determinants of endophytism in the Arabidopsis root mycobiome.</title>
        <authorList>
            <person name="Mesny F."/>
            <person name="Miyauchi S."/>
            <person name="Thiergart T."/>
            <person name="Pickel B."/>
            <person name="Atanasova L."/>
            <person name="Karlsson M."/>
            <person name="Huettel B."/>
            <person name="Barry K.W."/>
            <person name="Haridas S."/>
            <person name="Chen C."/>
            <person name="Bauer D."/>
            <person name="Andreopoulos W."/>
            <person name="Pangilinan J."/>
            <person name="LaButti K."/>
            <person name="Riley R."/>
            <person name="Lipzen A."/>
            <person name="Clum A."/>
            <person name="Drula E."/>
            <person name="Henrissat B."/>
            <person name="Kohler A."/>
            <person name="Grigoriev I.V."/>
            <person name="Martin F.M."/>
            <person name="Hacquard S."/>
        </authorList>
    </citation>
    <scope>NUCLEOTIDE SEQUENCE [LARGE SCALE GENOMIC DNA]</scope>
    <source>
        <strain evidence="1 2">MPI-CAGE-CH-0241</strain>
    </source>
</reference>
<organism evidence="1 2">
    <name type="scientific">Thelonectria olida</name>
    <dbReference type="NCBI Taxonomy" id="1576542"/>
    <lineage>
        <taxon>Eukaryota</taxon>
        <taxon>Fungi</taxon>
        <taxon>Dikarya</taxon>
        <taxon>Ascomycota</taxon>
        <taxon>Pezizomycotina</taxon>
        <taxon>Sordariomycetes</taxon>
        <taxon>Hypocreomycetidae</taxon>
        <taxon>Hypocreales</taxon>
        <taxon>Nectriaceae</taxon>
        <taxon>Thelonectria</taxon>
    </lineage>
</organism>
<proteinExistence type="predicted"/>
<dbReference type="SUPFAM" id="SSF50630">
    <property type="entry name" value="Acid proteases"/>
    <property type="match status" value="1"/>
</dbReference>
<keyword evidence="2" id="KW-1185">Reference proteome</keyword>
<evidence type="ECO:0008006" key="3">
    <source>
        <dbReference type="Google" id="ProtNLM"/>
    </source>
</evidence>
<comment type="caution">
    <text evidence="1">The sequence shown here is derived from an EMBL/GenBank/DDBJ whole genome shotgun (WGS) entry which is preliminary data.</text>
</comment>
<sequence>MTSTVVNSTLIQSSEVCSDEWLTVGSIGVKMTAAQCRSRRGGFIIRDDVPSASSDALSALSNLNPGWANITKADTTTPFQYAIQTSLQMQDNSVTMIEGLISQGQQHTMSHIGLAETSTLLHSLKDAGLIAAKSWGLDSGSQSFMAPRNGSLVLGGYDDSGFDGGWFTYPISKSNMVRERTCPLQVQITQMSFKVQIGQDTPKEETPVSGGNPLTACIEPYDNKFRLPSSYLNILKGMLGKSRPVINPSQYLELYNIEPGLVYNASANLSVSIAFTIGNGLTVEIPSYELAWPLRGLDTSGVPIVNSSLTEVQVFAEEGPLEGPVLGKILLSQVVTPPRTLKNRRVCVVEEYPLTMSSFTCLLTMRIRHFLSRGRTWARFSST</sequence>
<evidence type="ECO:0000313" key="1">
    <source>
        <dbReference type="EMBL" id="KAH6881160.1"/>
    </source>
</evidence>